<sequence length="472" mass="51304">MPVQYRPELHVTAETGVLNAPAGVVRDGSTWHVFYQFQPKVDAPPRWGHVVADDAPFFFSECDDVLAPAGGEIAVRAGSVLPNGQGADLYFTSVTSAGTAVELARIDELESSCSVSDEPSTIDSSCRRLSTVVSDHEGWTNFRSPCVVRGWSEVDNREAGHEGWLMLAVTGEVEDPTPVILTSPDSRDWTVVGPLTFEGEHGLSSTTHMVAPRLLRLRDEVDGVIYDVLLLTLERDGADISGYLVGQLHGSTFSVTTGFTQIDHGYDFTRPRNVYYSPGTLPDEQRLDQAVIFGLLNRAGRADQPAEHLSLKESDWANVLSLPRVLTLQGGLIYQTPFAGLPEAISQSTRARGWVGLCEIPAESMVEVEVRDEDDRVCFTVCHAGSSLTIDRSMNPYHDAEDKPTSVSLREDDSDTLSIFVDGSVVEVFADGGQVAMASRVYIKGSPKFTVTTTGEAHVERAYEHTPGSTGI</sequence>
<feature type="domain" description="Glycosyl hydrolase family 32 C-terminal" evidence="7">
    <location>
        <begin position="383"/>
        <end position="453"/>
    </location>
</feature>
<dbReference type="InterPro" id="IPR001362">
    <property type="entry name" value="Glyco_hydro_32"/>
</dbReference>
<keyword evidence="4 5" id="KW-0326">Glycosidase</keyword>
<dbReference type="PANTHER" id="PTHR43101:SF1">
    <property type="entry name" value="BETA-FRUCTOSIDASE"/>
    <property type="match status" value="1"/>
</dbReference>
<feature type="domain" description="Glycosyl hydrolase family 32 N-terminal" evidence="6">
    <location>
        <begin position="10"/>
        <end position="337"/>
    </location>
</feature>
<dbReference type="PANTHER" id="PTHR43101">
    <property type="entry name" value="BETA-FRUCTOSIDASE"/>
    <property type="match status" value="1"/>
</dbReference>
<evidence type="ECO:0000256" key="3">
    <source>
        <dbReference type="ARBA" id="ARBA00022801"/>
    </source>
</evidence>
<comment type="caution">
    <text evidence="8">The sequence shown here is derived from an EMBL/GenBank/DDBJ whole genome shotgun (WGS) entry which is preliminary data.</text>
</comment>
<evidence type="ECO:0000256" key="1">
    <source>
        <dbReference type="ARBA" id="ARBA00009902"/>
    </source>
</evidence>
<dbReference type="Gene3D" id="2.115.10.20">
    <property type="entry name" value="Glycosyl hydrolase domain, family 43"/>
    <property type="match status" value="1"/>
</dbReference>
<dbReference type="InterPro" id="IPR013189">
    <property type="entry name" value="Glyco_hydro_32_C"/>
</dbReference>
<dbReference type="GO" id="GO:0004564">
    <property type="term" value="F:beta-fructofuranosidase activity"/>
    <property type="evidence" value="ECO:0007669"/>
    <property type="project" value="UniProtKB-EC"/>
</dbReference>
<dbReference type="OrthoDB" id="9776657at2"/>
<dbReference type="InterPro" id="IPR051214">
    <property type="entry name" value="GH32_Enzymes"/>
</dbReference>
<evidence type="ECO:0000256" key="4">
    <source>
        <dbReference type="ARBA" id="ARBA00023295"/>
    </source>
</evidence>
<dbReference type="Gene3D" id="2.60.120.560">
    <property type="entry name" value="Exo-inulinase, domain 1"/>
    <property type="match status" value="1"/>
</dbReference>
<dbReference type="InterPro" id="IPR013148">
    <property type="entry name" value="Glyco_hydro_32_N"/>
</dbReference>
<dbReference type="RefSeq" id="WP_139464567.1">
    <property type="nucleotide sequence ID" value="NZ_VDHJ01000001.1"/>
</dbReference>
<dbReference type="AlphaFoldDB" id="A0A5C4U708"/>
<evidence type="ECO:0000256" key="2">
    <source>
        <dbReference type="ARBA" id="ARBA00012758"/>
    </source>
</evidence>
<dbReference type="InterPro" id="IPR023296">
    <property type="entry name" value="Glyco_hydro_beta-prop_sf"/>
</dbReference>
<dbReference type="EMBL" id="VDHJ01000001">
    <property type="protein sequence ID" value="TNM00569.1"/>
    <property type="molecule type" value="Genomic_DNA"/>
</dbReference>
<protein>
    <recommendedName>
        <fullName evidence="2">beta-fructofuranosidase</fullName>
        <ecNumber evidence="2">3.2.1.26</ecNumber>
    </recommendedName>
</protein>
<dbReference type="SUPFAM" id="SSF75005">
    <property type="entry name" value="Arabinanase/levansucrase/invertase"/>
    <property type="match status" value="1"/>
</dbReference>
<organism evidence="8 9">
    <name type="scientific">Corynebacterium tapiri</name>
    <dbReference type="NCBI Taxonomy" id="1448266"/>
    <lineage>
        <taxon>Bacteria</taxon>
        <taxon>Bacillati</taxon>
        <taxon>Actinomycetota</taxon>
        <taxon>Actinomycetes</taxon>
        <taxon>Mycobacteriales</taxon>
        <taxon>Corynebacteriaceae</taxon>
        <taxon>Corynebacterium</taxon>
    </lineage>
</organism>
<gene>
    <name evidence="8" type="ORF">FHE74_01100</name>
</gene>
<dbReference type="InterPro" id="IPR013320">
    <property type="entry name" value="ConA-like_dom_sf"/>
</dbReference>
<evidence type="ECO:0000256" key="5">
    <source>
        <dbReference type="RuleBase" id="RU362110"/>
    </source>
</evidence>
<comment type="similarity">
    <text evidence="1 5">Belongs to the glycosyl hydrolase 32 family.</text>
</comment>
<evidence type="ECO:0000259" key="7">
    <source>
        <dbReference type="Pfam" id="PF08244"/>
    </source>
</evidence>
<dbReference type="Proteomes" id="UP000312032">
    <property type="component" value="Unassembled WGS sequence"/>
</dbReference>
<dbReference type="SUPFAM" id="SSF49899">
    <property type="entry name" value="Concanavalin A-like lectins/glucanases"/>
    <property type="match status" value="1"/>
</dbReference>
<keyword evidence="9" id="KW-1185">Reference proteome</keyword>
<accession>A0A5C4U708</accession>
<keyword evidence="3 5" id="KW-0378">Hydrolase</keyword>
<reference evidence="8 9" key="1">
    <citation type="submission" date="2019-06" db="EMBL/GenBank/DDBJ databases">
        <authorList>
            <person name="Li J."/>
        </authorList>
    </citation>
    <scope>NUCLEOTIDE SEQUENCE [LARGE SCALE GENOMIC DNA]</scope>
    <source>
        <strain evidence="8 9">LMG 28165</strain>
    </source>
</reference>
<proteinExistence type="inferred from homology"/>
<dbReference type="SMART" id="SM00640">
    <property type="entry name" value="Glyco_32"/>
    <property type="match status" value="1"/>
</dbReference>
<evidence type="ECO:0000313" key="8">
    <source>
        <dbReference type="EMBL" id="TNM00569.1"/>
    </source>
</evidence>
<evidence type="ECO:0000259" key="6">
    <source>
        <dbReference type="Pfam" id="PF00251"/>
    </source>
</evidence>
<dbReference type="GO" id="GO:0005975">
    <property type="term" value="P:carbohydrate metabolic process"/>
    <property type="evidence" value="ECO:0007669"/>
    <property type="project" value="InterPro"/>
</dbReference>
<dbReference type="Pfam" id="PF08244">
    <property type="entry name" value="Glyco_hydro_32C"/>
    <property type="match status" value="1"/>
</dbReference>
<name>A0A5C4U708_9CORY</name>
<dbReference type="EC" id="3.2.1.26" evidence="2"/>
<dbReference type="Pfam" id="PF00251">
    <property type="entry name" value="Glyco_hydro_32N"/>
    <property type="match status" value="1"/>
</dbReference>
<evidence type="ECO:0000313" key="9">
    <source>
        <dbReference type="Proteomes" id="UP000312032"/>
    </source>
</evidence>